<dbReference type="GO" id="GO:0006508">
    <property type="term" value="P:proteolysis"/>
    <property type="evidence" value="ECO:0007669"/>
    <property type="project" value="UniProtKB-KW"/>
</dbReference>
<protein>
    <recommendedName>
        <fullName evidence="2">Ubiquitin carboxyl-terminal hydrolase</fullName>
        <ecNumber evidence="2">3.4.19.12</ecNumber>
    </recommendedName>
</protein>
<evidence type="ECO:0000259" key="4">
    <source>
        <dbReference type="PROSITE" id="PS50235"/>
    </source>
</evidence>
<dbReference type="CDD" id="cd02674">
    <property type="entry name" value="Peptidase_C19R"/>
    <property type="match status" value="1"/>
</dbReference>
<accession>A0A8S1CKZ8</accession>
<comment type="similarity">
    <text evidence="2">Belongs to the peptidase C19 family.</text>
</comment>
<dbReference type="GO" id="GO:0016579">
    <property type="term" value="P:protein deubiquitination"/>
    <property type="evidence" value="ECO:0007669"/>
    <property type="project" value="InterPro"/>
</dbReference>
<proteinExistence type="inferred from homology"/>
<dbReference type="InterPro" id="IPR018200">
    <property type="entry name" value="USP_CS"/>
</dbReference>
<keyword evidence="2" id="KW-0645">Protease</keyword>
<dbReference type="EC" id="3.4.19.12" evidence="2"/>
<dbReference type="EMBL" id="CADEPI010000037">
    <property type="protein sequence ID" value="CAB3368333.1"/>
    <property type="molecule type" value="Genomic_DNA"/>
</dbReference>
<dbReference type="Gene3D" id="3.90.70.10">
    <property type="entry name" value="Cysteine proteinases"/>
    <property type="match status" value="2"/>
</dbReference>
<dbReference type="Proteomes" id="UP000494165">
    <property type="component" value="Unassembled WGS sequence"/>
</dbReference>
<dbReference type="AlphaFoldDB" id="A0A8S1CKZ8"/>
<evidence type="ECO:0000256" key="3">
    <source>
        <dbReference type="SAM" id="MobiDB-lite"/>
    </source>
</evidence>
<dbReference type="InterPro" id="IPR038765">
    <property type="entry name" value="Papain-like_cys_pep_sf"/>
</dbReference>
<keyword evidence="2" id="KW-0833">Ubl conjugation pathway</keyword>
<dbReference type="PROSITE" id="PS00973">
    <property type="entry name" value="USP_2"/>
    <property type="match status" value="1"/>
</dbReference>
<gene>
    <name evidence="5" type="ORF">CLODIP_2_CD06853</name>
</gene>
<evidence type="ECO:0000313" key="6">
    <source>
        <dbReference type="Proteomes" id="UP000494165"/>
    </source>
</evidence>
<dbReference type="InterPro" id="IPR001394">
    <property type="entry name" value="Peptidase_C19_UCH"/>
</dbReference>
<comment type="caution">
    <text evidence="5">The sequence shown here is derived from an EMBL/GenBank/DDBJ whole genome shotgun (WGS) entry which is preliminary data.</text>
</comment>
<feature type="domain" description="USP" evidence="4">
    <location>
        <begin position="65"/>
        <end position="657"/>
    </location>
</feature>
<reference evidence="5 6" key="1">
    <citation type="submission" date="2020-04" db="EMBL/GenBank/DDBJ databases">
        <authorList>
            <person name="Alioto T."/>
            <person name="Alioto T."/>
            <person name="Gomez Garrido J."/>
        </authorList>
    </citation>
    <scope>NUCLEOTIDE SEQUENCE [LARGE SCALE GENOMIC DNA]</scope>
</reference>
<organism evidence="5 6">
    <name type="scientific">Cloeon dipterum</name>
    <dbReference type="NCBI Taxonomy" id="197152"/>
    <lineage>
        <taxon>Eukaryota</taxon>
        <taxon>Metazoa</taxon>
        <taxon>Ecdysozoa</taxon>
        <taxon>Arthropoda</taxon>
        <taxon>Hexapoda</taxon>
        <taxon>Insecta</taxon>
        <taxon>Pterygota</taxon>
        <taxon>Palaeoptera</taxon>
        <taxon>Ephemeroptera</taxon>
        <taxon>Pisciforma</taxon>
        <taxon>Baetidae</taxon>
        <taxon>Cloeon</taxon>
    </lineage>
</organism>
<dbReference type="OrthoDB" id="265776at2759"/>
<sequence>MSSSARAEGLRRAFTLPRGARKLFRRPSIRRLFTRVVQHVNGFKQPHKDRIVYAPPPRDRVPGVTGLRNQGNTCFINAVLQCLSHTDLLAEYLVLGNYKADIRKSKGELTEQLAALLRAVWSGQYAPELSSSFKAAVDKYGSQYRGANQHDAQEFLLWLLDKVHEDLNTATKKKYKAIKNSFGRPDAIVAEETLANHKRCNNSFVHSLFQAQFRSSLTCPKCQRQSNTFDPFLCVSIPVPQDQSKPQFVSVVYLSQQPRQVRIGLSMPVDAEVKELREQLASDTGISETYMLLTEVDNQGFARTLSDLQGSRESSETDPLYCIELPQLKDASEESGAYVLLVWINVLQEEEGKLKRFGSPYTMQVSRETSYNDLQKLILKEMHPILHDDILTNAQEVPLFRMRVAEAGLPAGTYLDFSLDHPLYMEAVDQALALCPEDGGPANLKLVLEWEPKAKESVIADDSEQEEELASVKELKSHSEESRTASLEECFKLYTQDEVLGPEDAWHCPYCNRKQEVVKKLGLWSLPDILIIHLKRFRQSPKSRAPSKLSTMVEFPLFGFDMSPHVANRPDGAVPNGVGWSPWKRPRRQSNARDDNVYDLYAVCNHHGHDVQGGHYTAYCRNPYDGQWYAFDDAKVEGLEEENVVTSSAYILFYQHRSLSGSPCSSSASTSSSSEHWVCRIPAFDAPAKSPAETPVEEAPPFQRNSRGYATLPSSQSAAAAAPVAAEKDHHSDDEVEVVAESSV</sequence>
<dbReference type="Pfam" id="PF00443">
    <property type="entry name" value="UCH"/>
    <property type="match status" value="1"/>
</dbReference>
<feature type="region of interest" description="Disordered" evidence="3">
    <location>
        <begin position="688"/>
        <end position="744"/>
    </location>
</feature>
<keyword evidence="6" id="KW-1185">Reference proteome</keyword>
<dbReference type="SUPFAM" id="SSF54001">
    <property type="entry name" value="Cysteine proteinases"/>
    <property type="match status" value="1"/>
</dbReference>
<evidence type="ECO:0000313" key="5">
    <source>
        <dbReference type="EMBL" id="CAB3368333.1"/>
    </source>
</evidence>
<dbReference type="InterPro" id="IPR050185">
    <property type="entry name" value="Ub_carboxyl-term_hydrolase"/>
</dbReference>
<keyword evidence="2" id="KW-0378">Hydrolase</keyword>
<dbReference type="InterPro" id="IPR028889">
    <property type="entry name" value="USP"/>
</dbReference>
<feature type="compositionally biased region" description="Polar residues" evidence="3">
    <location>
        <begin position="703"/>
        <end position="717"/>
    </location>
</feature>
<dbReference type="PANTHER" id="PTHR21646:SF14">
    <property type="entry name" value="FI05488P"/>
    <property type="match status" value="1"/>
</dbReference>
<comment type="catalytic activity">
    <reaction evidence="1 2">
        <text>Thiol-dependent hydrolysis of ester, thioester, amide, peptide and isopeptide bonds formed by the C-terminal Gly of ubiquitin (a 76-residue protein attached to proteins as an intracellular targeting signal).</text>
        <dbReference type="EC" id="3.4.19.12"/>
    </reaction>
</comment>
<evidence type="ECO:0000256" key="2">
    <source>
        <dbReference type="RuleBase" id="RU366025"/>
    </source>
</evidence>
<dbReference type="GO" id="GO:0004843">
    <property type="term" value="F:cysteine-type deubiquitinase activity"/>
    <property type="evidence" value="ECO:0007669"/>
    <property type="project" value="UniProtKB-UniRule"/>
</dbReference>
<dbReference type="PANTHER" id="PTHR21646">
    <property type="entry name" value="UBIQUITIN CARBOXYL-TERMINAL HYDROLASE"/>
    <property type="match status" value="1"/>
</dbReference>
<evidence type="ECO:0000256" key="1">
    <source>
        <dbReference type="ARBA" id="ARBA00000707"/>
    </source>
</evidence>
<keyword evidence="2" id="KW-0788">Thiol protease</keyword>
<dbReference type="PROSITE" id="PS00972">
    <property type="entry name" value="USP_1"/>
    <property type="match status" value="1"/>
</dbReference>
<dbReference type="FunFam" id="3.90.70.10:FF:000046">
    <property type="entry name" value="ubiquitin carboxyl-terminal hydrolase 31"/>
    <property type="match status" value="1"/>
</dbReference>
<dbReference type="PROSITE" id="PS50235">
    <property type="entry name" value="USP_3"/>
    <property type="match status" value="1"/>
</dbReference>
<name>A0A8S1CKZ8_9INSE</name>